<sequence length="42" mass="4758">MGLINKNLAENKNANVLFLTQYFALIDNIMIKNQKTMNSTAI</sequence>
<reference evidence="2" key="1">
    <citation type="submission" date="2017-02" db="EMBL/GenBank/DDBJ databases">
        <authorList>
            <person name="Daims H."/>
        </authorList>
    </citation>
    <scope>NUCLEOTIDE SEQUENCE [LARGE SCALE GENOMIC DNA]</scope>
</reference>
<name>A0A1R4HIC3_9GAMM</name>
<keyword evidence="2" id="KW-1185">Reference proteome</keyword>
<evidence type="ECO:0000313" key="2">
    <source>
        <dbReference type="Proteomes" id="UP000195442"/>
    </source>
</evidence>
<dbReference type="Proteomes" id="UP000195442">
    <property type="component" value="Unassembled WGS sequence"/>
</dbReference>
<organism evidence="1 2">
    <name type="scientific">Crenothrix polyspora</name>
    <dbReference type="NCBI Taxonomy" id="360316"/>
    <lineage>
        <taxon>Bacteria</taxon>
        <taxon>Pseudomonadati</taxon>
        <taxon>Pseudomonadota</taxon>
        <taxon>Gammaproteobacteria</taxon>
        <taxon>Methylococcales</taxon>
        <taxon>Crenotrichaceae</taxon>
        <taxon>Crenothrix</taxon>
    </lineage>
</organism>
<dbReference type="EMBL" id="FUKJ01000436">
    <property type="protein sequence ID" value="SJM95751.1"/>
    <property type="molecule type" value="Genomic_DNA"/>
</dbReference>
<proteinExistence type="predicted"/>
<gene>
    <name evidence="1" type="ORF">CRENPOLYSF2_700003</name>
</gene>
<protein>
    <submittedName>
        <fullName evidence="1">Uncharacterized protein</fullName>
    </submittedName>
</protein>
<accession>A0A1R4HIC3</accession>
<evidence type="ECO:0000313" key="1">
    <source>
        <dbReference type="EMBL" id="SJM95751.1"/>
    </source>
</evidence>
<dbReference type="AlphaFoldDB" id="A0A1R4HIC3"/>